<gene>
    <name evidence="2" type="ORF">FH972_022530</name>
</gene>
<sequence length="167" mass="18418">MATKKLLDPKTFPRPPLLERTSKHLVIKWPAALGGATIADTTSAYWVLETFHPPTYYIPPGDVAPGALSTSSARRTFCEWKGDATYFRVARPDGSGSVDGRAWTYERPSVERFAPIAGFVSFYAGNEWECFVDDEKVEAQPGSFYGGWMTSDIKRESVKGAPGTTGW</sequence>
<dbReference type="Gene3D" id="2.170.150.40">
    <property type="entry name" value="Domain of unknown function (DUF427)"/>
    <property type="match status" value="1"/>
</dbReference>
<dbReference type="EMBL" id="VIBQ01000012">
    <property type="protein sequence ID" value="KAB8342933.1"/>
    <property type="molecule type" value="Genomic_DNA"/>
</dbReference>
<dbReference type="InterPro" id="IPR038694">
    <property type="entry name" value="DUF427_sf"/>
</dbReference>
<proteinExistence type="predicted"/>
<organism evidence="2 3">
    <name type="scientific">Carpinus fangiana</name>
    <dbReference type="NCBI Taxonomy" id="176857"/>
    <lineage>
        <taxon>Eukaryota</taxon>
        <taxon>Viridiplantae</taxon>
        <taxon>Streptophyta</taxon>
        <taxon>Embryophyta</taxon>
        <taxon>Tracheophyta</taxon>
        <taxon>Spermatophyta</taxon>
        <taxon>Magnoliopsida</taxon>
        <taxon>eudicotyledons</taxon>
        <taxon>Gunneridae</taxon>
        <taxon>Pentapetalae</taxon>
        <taxon>rosids</taxon>
        <taxon>fabids</taxon>
        <taxon>Fagales</taxon>
        <taxon>Betulaceae</taxon>
        <taxon>Carpinus</taxon>
    </lineage>
</organism>
<dbReference type="Proteomes" id="UP000327013">
    <property type="component" value="Unassembled WGS sequence"/>
</dbReference>
<evidence type="ECO:0000313" key="3">
    <source>
        <dbReference type="Proteomes" id="UP000327013"/>
    </source>
</evidence>
<reference evidence="2 3" key="1">
    <citation type="submission" date="2019-06" db="EMBL/GenBank/DDBJ databases">
        <title>A chromosomal-level reference genome of Carpinus fangiana (Coryloideae, Betulaceae).</title>
        <authorList>
            <person name="Yang X."/>
            <person name="Wang Z."/>
            <person name="Zhang L."/>
            <person name="Hao G."/>
            <person name="Liu J."/>
            <person name="Yang Y."/>
        </authorList>
    </citation>
    <scope>NUCLEOTIDE SEQUENCE [LARGE SCALE GENOMIC DNA]</scope>
    <source>
        <strain evidence="2">Cfa_2016G</strain>
        <tissue evidence="2">Leaf</tissue>
    </source>
</reference>
<dbReference type="PANTHER" id="PTHR43058:SF1">
    <property type="entry name" value="DUF427 DOMAIN-CONTAINING PROTEIN"/>
    <property type="match status" value="1"/>
</dbReference>
<feature type="domain" description="DUF427" evidence="1">
    <location>
        <begin position="32"/>
        <end position="124"/>
    </location>
</feature>
<dbReference type="AlphaFoldDB" id="A0A5N6KUS2"/>
<dbReference type="InterPro" id="IPR007361">
    <property type="entry name" value="DUF427"/>
</dbReference>
<keyword evidence="3" id="KW-1185">Reference proteome</keyword>
<protein>
    <recommendedName>
        <fullName evidence="1">DUF427 domain-containing protein</fullName>
    </recommendedName>
</protein>
<dbReference type="PANTHER" id="PTHR43058">
    <property type="entry name" value="SLR0655 PROTEIN"/>
    <property type="match status" value="1"/>
</dbReference>
<dbReference type="OrthoDB" id="18996at2759"/>
<evidence type="ECO:0000313" key="2">
    <source>
        <dbReference type="EMBL" id="KAB8342933.1"/>
    </source>
</evidence>
<accession>A0A5N6KUS2</accession>
<name>A0A5N6KUS2_9ROSI</name>
<comment type="caution">
    <text evidence="2">The sequence shown here is derived from an EMBL/GenBank/DDBJ whole genome shotgun (WGS) entry which is preliminary data.</text>
</comment>
<evidence type="ECO:0000259" key="1">
    <source>
        <dbReference type="Pfam" id="PF04248"/>
    </source>
</evidence>
<dbReference type="Pfam" id="PF04248">
    <property type="entry name" value="NTP_transf_9"/>
    <property type="match status" value="1"/>
</dbReference>